<evidence type="ECO:0000256" key="1">
    <source>
        <dbReference type="SAM" id="MobiDB-lite"/>
    </source>
</evidence>
<feature type="region of interest" description="Disordered" evidence="1">
    <location>
        <begin position="22"/>
        <end position="63"/>
    </location>
</feature>
<evidence type="ECO:0000313" key="2">
    <source>
        <dbReference type="EMBL" id="KAK6292640.1"/>
    </source>
</evidence>
<evidence type="ECO:0000313" key="3">
    <source>
        <dbReference type="Proteomes" id="UP001356427"/>
    </source>
</evidence>
<sequence length="179" mass="20624">MSSGGSRKNKCFLDKYFDEELKKKSGPQRTRRPSLRPKQKYSFSHSLKIAKPGGRGRAEDSSYTLVAGEGSGLLNERSVNEYREKMMSKAIDKVKKLDQGNMRRELRNSRFRRSWRKECEKPQEEAEGMKKETPSKVNSAVKAETNQSALGKINFLVTYDEKRKNINKWNELGIQLPAF</sequence>
<gene>
    <name evidence="2" type="ORF">J4Q44_G00372240</name>
</gene>
<reference evidence="2 3" key="1">
    <citation type="submission" date="2021-04" db="EMBL/GenBank/DDBJ databases">
        <authorList>
            <person name="De Guttry C."/>
            <person name="Zahm M."/>
            <person name="Klopp C."/>
            <person name="Cabau C."/>
            <person name="Louis A."/>
            <person name="Berthelot C."/>
            <person name="Parey E."/>
            <person name="Roest Crollius H."/>
            <person name="Montfort J."/>
            <person name="Robinson-Rechavi M."/>
            <person name="Bucao C."/>
            <person name="Bouchez O."/>
            <person name="Gislard M."/>
            <person name="Lluch J."/>
            <person name="Milhes M."/>
            <person name="Lampietro C."/>
            <person name="Lopez Roques C."/>
            <person name="Donnadieu C."/>
            <person name="Braasch I."/>
            <person name="Desvignes T."/>
            <person name="Postlethwait J."/>
            <person name="Bobe J."/>
            <person name="Wedekind C."/>
            <person name="Guiguen Y."/>
        </authorList>
    </citation>
    <scope>NUCLEOTIDE SEQUENCE [LARGE SCALE GENOMIC DNA]</scope>
    <source>
        <strain evidence="2">Cs_M1</strain>
        <tissue evidence="2">Blood</tissue>
    </source>
</reference>
<feature type="compositionally biased region" description="Basic residues" evidence="1">
    <location>
        <begin position="24"/>
        <end position="39"/>
    </location>
</feature>
<dbReference type="Proteomes" id="UP001356427">
    <property type="component" value="Unassembled WGS sequence"/>
</dbReference>
<dbReference type="Gene3D" id="3.40.50.300">
    <property type="entry name" value="P-loop containing nucleotide triphosphate hydrolases"/>
    <property type="match status" value="2"/>
</dbReference>
<dbReference type="InterPro" id="IPR027417">
    <property type="entry name" value="P-loop_NTPase"/>
</dbReference>
<name>A0AAN8Q680_9TELE</name>
<comment type="caution">
    <text evidence="2">The sequence shown here is derived from an EMBL/GenBank/DDBJ whole genome shotgun (WGS) entry which is preliminary data.</text>
</comment>
<proteinExistence type="predicted"/>
<dbReference type="AlphaFoldDB" id="A0AAN8Q680"/>
<dbReference type="EMBL" id="JAGTTL010000038">
    <property type="protein sequence ID" value="KAK6292640.1"/>
    <property type="molecule type" value="Genomic_DNA"/>
</dbReference>
<organism evidence="2 3">
    <name type="scientific">Coregonus suidteri</name>
    <dbReference type="NCBI Taxonomy" id="861788"/>
    <lineage>
        <taxon>Eukaryota</taxon>
        <taxon>Metazoa</taxon>
        <taxon>Chordata</taxon>
        <taxon>Craniata</taxon>
        <taxon>Vertebrata</taxon>
        <taxon>Euteleostomi</taxon>
        <taxon>Actinopterygii</taxon>
        <taxon>Neopterygii</taxon>
        <taxon>Teleostei</taxon>
        <taxon>Protacanthopterygii</taxon>
        <taxon>Salmoniformes</taxon>
        <taxon>Salmonidae</taxon>
        <taxon>Coregoninae</taxon>
        <taxon>Coregonus</taxon>
    </lineage>
</organism>
<accession>A0AAN8Q680</accession>
<protein>
    <submittedName>
        <fullName evidence="2">Uncharacterized protein</fullName>
    </submittedName>
</protein>
<keyword evidence="3" id="KW-1185">Reference proteome</keyword>